<protein>
    <submittedName>
        <fullName evidence="1">Uncharacterized protein</fullName>
    </submittedName>
</protein>
<proteinExistence type="predicted"/>
<dbReference type="HOGENOM" id="CLU_2877952_0_0_9"/>
<reference evidence="1 2" key="1">
    <citation type="journal article" date="2002" name="Proc. Natl. Acad. Sci. U.S.A.">
        <title>Complete genome sequence of Clostridium perfringens, an anaerobic flesh-eater.</title>
        <authorList>
            <person name="Shimizu T."/>
            <person name="Ohtani K."/>
            <person name="Hirakawa H."/>
            <person name="Ohshima K."/>
            <person name="Yamashita A."/>
            <person name="Shiba T."/>
            <person name="Ogasawara N."/>
            <person name="Hattori M."/>
            <person name="Kuhara S."/>
            <person name="Hayashi H."/>
        </authorList>
    </citation>
    <scope>NUCLEOTIDE SEQUENCE [LARGE SCALE GENOMIC DNA]</scope>
    <source>
        <strain evidence="2">13 / Type A</strain>
    </source>
</reference>
<sequence length="63" mass="7589">MFVLLPFHHLIYILPHHQMYLFQQLNSYHSSLVIYLKFLKEPPALFWLLSQKSLIALLVFFLS</sequence>
<dbReference type="AlphaFoldDB" id="Q8XIK0"/>
<evidence type="ECO:0000313" key="1">
    <source>
        <dbReference type="EMBL" id="BAB81825.1"/>
    </source>
</evidence>
<dbReference type="EMBL" id="BA000016">
    <property type="protein sequence ID" value="BAB81825.1"/>
    <property type="molecule type" value="Genomic_DNA"/>
</dbReference>
<accession>Q8XIK0</accession>
<evidence type="ECO:0000313" key="2">
    <source>
        <dbReference type="Proteomes" id="UP000000818"/>
    </source>
</evidence>
<gene>
    <name evidence="1" type="ordered locus">CPE2119</name>
</gene>
<dbReference type="STRING" id="195102.gene:10491389"/>
<organism evidence="1 2">
    <name type="scientific">Clostridium perfringens (strain 13 / Type A)</name>
    <dbReference type="NCBI Taxonomy" id="195102"/>
    <lineage>
        <taxon>Bacteria</taxon>
        <taxon>Bacillati</taxon>
        <taxon>Bacillota</taxon>
        <taxon>Clostridia</taxon>
        <taxon>Eubacteriales</taxon>
        <taxon>Clostridiaceae</taxon>
        <taxon>Clostridium</taxon>
    </lineage>
</organism>
<dbReference type="Proteomes" id="UP000000818">
    <property type="component" value="Chromosome"/>
</dbReference>
<name>Q8XIK0_CLOPE</name>
<dbReference type="KEGG" id="cpe:CPE2119"/>